<dbReference type="SUPFAM" id="SSF56672">
    <property type="entry name" value="DNA/RNA polymerases"/>
    <property type="match status" value="1"/>
</dbReference>
<dbReference type="AlphaFoldDB" id="A0A225WLK0"/>
<sequence>MAPQPGAGMWLARRDKTHAPSTVNSAKAMNARAIRQSTPMPRKDTILDRMSGAIWYSCFDLLSGYYQILMRLKDIPFTAFQTPDGLFEFLAMPMGLINAPGTFNRIVQGIFEDMREFVAAYVDDLYRFIERCREKKLFLKLSKSTLCADEIPFLGDFVGRQGVRIDPDELRVLTAKNG</sequence>
<name>A0A225WLK0_9STRA</name>
<organism evidence="2 3">
    <name type="scientific">Phytophthora megakarya</name>
    <dbReference type="NCBI Taxonomy" id="4795"/>
    <lineage>
        <taxon>Eukaryota</taxon>
        <taxon>Sar</taxon>
        <taxon>Stramenopiles</taxon>
        <taxon>Oomycota</taxon>
        <taxon>Peronosporomycetes</taxon>
        <taxon>Peronosporales</taxon>
        <taxon>Peronosporaceae</taxon>
        <taxon>Phytophthora</taxon>
    </lineage>
</organism>
<proteinExistence type="predicted"/>
<dbReference type="CDD" id="cd01647">
    <property type="entry name" value="RT_LTR"/>
    <property type="match status" value="1"/>
</dbReference>
<dbReference type="STRING" id="4795.A0A225WLK0"/>
<comment type="caution">
    <text evidence="2">The sequence shown here is derived from an EMBL/GenBank/DDBJ whole genome shotgun (WGS) entry which is preliminary data.</text>
</comment>
<dbReference type="PANTHER" id="PTHR24559">
    <property type="entry name" value="TRANSPOSON TY3-I GAG-POL POLYPROTEIN"/>
    <property type="match status" value="1"/>
</dbReference>
<dbReference type="Gene3D" id="3.30.70.270">
    <property type="match status" value="1"/>
</dbReference>
<dbReference type="InterPro" id="IPR053134">
    <property type="entry name" value="RNA-dir_DNA_polymerase"/>
</dbReference>
<dbReference type="Pfam" id="PF00078">
    <property type="entry name" value="RVT_1"/>
    <property type="match status" value="1"/>
</dbReference>
<accession>A0A225WLK0</accession>
<evidence type="ECO:0000313" key="3">
    <source>
        <dbReference type="Proteomes" id="UP000198211"/>
    </source>
</evidence>
<feature type="domain" description="Reverse transcriptase" evidence="1">
    <location>
        <begin position="28"/>
        <end position="134"/>
    </location>
</feature>
<dbReference type="InterPro" id="IPR000477">
    <property type="entry name" value="RT_dom"/>
</dbReference>
<dbReference type="InterPro" id="IPR043128">
    <property type="entry name" value="Rev_trsase/Diguanyl_cyclase"/>
</dbReference>
<dbReference type="OrthoDB" id="115435at2759"/>
<evidence type="ECO:0000313" key="2">
    <source>
        <dbReference type="EMBL" id="OWZ18556.1"/>
    </source>
</evidence>
<dbReference type="PANTHER" id="PTHR24559:SF444">
    <property type="entry name" value="REVERSE TRANSCRIPTASE DOMAIN-CONTAINING PROTEIN"/>
    <property type="match status" value="1"/>
</dbReference>
<dbReference type="InterPro" id="IPR043502">
    <property type="entry name" value="DNA/RNA_pol_sf"/>
</dbReference>
<reference evidence="3" key="1">
    <citation type="submission" date="2017-03" db="EMBL/GenBank/DDBJ databases">
        <title>Phytopthora megakarya and P. palmivora, two closely related causual agents of cacao black pod achieved similar genome size and gene model numbers by different mechanisms.</title>
        <authorList>
            <person name="Ali S."/>
            <person name="Shao J."/>
            <person name="Larry D.J."/>
            <person name="Kronmiller B."/>
            <person name="Shen D."/>
            <person name="Strem M.D."/>
            <person name="Melnick R.L."/>
            <person name="Guiltinan M.J."/>
            <person name="Tyler B.M."/>
            <person name="Meinhardt L.W."/>
            <person name="Bailey B.A."/>
        </authorList>
    </citation>
    <scope>NUCLEOTIDE SEQUENCE [LARGE SCALE GENOMIC DNA]</scope>
    <source>
        <strain evidence="3">zdho120</strain>
    </source>
</reference>
<dbReference type="Proteomes" id="UP000198211">
    <property type="component" value="Unassembled WGS sequence"/>
</dbReference>
<protein>
    <submittedName>
        <fullName evidence="2">Polyprotein</fullName>
    </submittedName>
</protein>
<dbReference type="EMBL" id="NBNE01000571">
    <property type="protein sequence ID" value="OWZ18556.1"/>
    <property type="molecule type" value="Genomic_DNA"/>
</dbReference>
<evidence type="ECO:0000259" key="1">
    <source>
        <dbReference type="Pfam" id="PF00078"/>
    </source>
</evidence>
<keyword evidence="3" id="KW-1185">Reference proteome</keyword>
<gene>
    <name evidence="2" type="ORF">PHMEG_0007329</name>
</gene>